<dbReference type="EMBL" id="CSAE01000708">
    <property type="protein sequence ID" value="COW80019.1"/>
    <property type="molecule type" value="Genomic_DNA"/>
</dbReference>
<feature type="compositionally biased region" description="Polar residues" evidence="1">
    <location>
        <begin position="56"/>
        <end position="67"/>
    </location>
</feature>
<protein>
    <submittedName>
        <fullName evidence="2">Uncharacterized protein</fullName>
    </submittedName>
</protein>
<dbReference type="Proteomes" id="UP000038802">
    <property type="component" value="Unassembled WGS sequence"/>
</dbReference>
<feature type="region of interest" description="Disordered" evidence="1">
    <location>
        <begin position="1"/>
        <end position="67"/>
    </location>
</feature>
<sequence length="67" mass="6790">MTAASSSKAGQGRSGLTWSGVNGETPPQSSTPAPTSARHSSPDTRFGGAWMRMPGPSTSRATATVAR</sequence>
<dbReference type="AlphaFoldDB" id="A0A0U0SJP0"/>
<feature type="compositionally biased region" description="Low complexity" evidence="1">
    <location>
        <begin position="25"/>
        <end position="37"/>
    </location>
</feature>
<gene>
    <name evidence="2" type="ORF">ERS007703_04249</name>
</gene>
<proteinExistence type="predicted"/>
<evidence type="ECO:0000313" key="3">
    <source>
        <dbReference type="Proteomes" id="UP000038802"/>
    </source>
</evidence>
<evidence type="ECO:0000256" key="1">
    <source>
        <dbReference type="SAM" id="MobiDB-lite"/>
    </source>
</evidence>
<organism evidence="2 3">
    <name type="scientific">Mycobacterium tuberculosis</name>
    <dbReference type="NCBI Taxonomy" id="1773"/>
    <lineage>
        <taxon>Bacteria</taxon>
        <taxon>Bacillati</taxon>
        <taxon>Actinomycetota</taxon>
        <taxon>Actinomycetes</taxon>
        <taxon>Mycobacteriales</taxon>
        <taxon>Mycobacteriaceae</taxon>
        <taxon>Mycobacterium</taxon>
        <taxon>Mycobacterium tuberculosis complex</taxon>
    </lineage>
</organism>
<accession>A0A0U0SJP0</accession>
<reference evidence="3" key="1">
    <citation type="submission" date="2015-03" db="EMBL/GenBank/DDBJ databases">
        <authorList>
            <consortium name="Pathogen Informatics"/>
        </authorList>
    </citation>
    <scope>NUCLEOTIDE SEQUENCE [LARGE SCALE GENOMIC DNA]</scope>
    <source>
        <strain evidence="3">K00500041</strain>
    </source>
</reference>
<feature type="compositionally biased region" description="Polar residues" evidence="1">
    <location>
        <begin position="1"/>
        <end position="22"/>
    </location>
</feature>
<name>A0A0U0SJP0_MYCTX</name>
<evidence type="ECO:0000313" key="2">
    <source>
        <dbReference type="EMBL" id="COW80019.1"/>
    </source>
</evidence>